<keyword evidence="8" id="KW-1185">Reference proteome</keyword>
<feature type="compositionally biased region" description="Polar residues" evidence="5">
    <location>
        <begin position="326"/>
        <end position="344"/>
    </location>
</feature>
<keyword evidence="6" id="KW-0732">Signal</keyword>
<evidence type="ECO:0000256" key="4">
    <source>
        <dbReference type="ARBA" id="ARBA00023157"/>
    </source>
</evidence>
<evidence type="ECO:0000313" key="8">
    <source>
        <dbReference type="Proteomes" id="UP000582646"/>
    </source>
</evidence>
<gene>
    <name evidence="7" type="ORF">HF999_13865</name>
</gene>
<dbReference type="AlphaFoldDB" id="A0A846X1T6"/>
<feature type="region of interest" description="Disordered" evidence="5">
    <location>
        <begin position="325"/>
        <end position="364"/>
    </location>
</feature>
<evidence type="ECO:0000256" key="5">
    <source>
        <dbReference type="SAM" id="MobiDB-lite"/>
    </source>
</evidence>
<organism evidence="7 8">
    <name type="scientific">Tsukamurella spumae</name>
    <dbReference type="NCBI Taxonomy" id="44753"/>
    <lineage>
        <taxon>Bacteria</taxon>
        <taxon>Bacillati</taxon>
        <taxon>Actinomycetota</taxon>
        <taxon>Actinomycetes</taxon>
        <taxon>Mycobacteriales</taxon>
        <taxon>Tsukamurellaceae</taxon>
        <taxon>Tsukamurella</taxon>
    </lineage>
</organism>
<dbReference type="Proteomes" id="UP000582646">
    <property type="component" value="Unassembled WGS sequence"/>
</dbReference>
<feature type="signal peptide" evidence="6">
    <location>
        <begin position="1"/>
        <end position="30"/>
    </location>
</feature>
<dbReference type="Pfam" id="PF01083">
    <property type="entry name" value="Cutinase"/>
    <property type="match status" value="1"/>
</dbReference>
<evidence type="ECO:0000256" key="6">
    <source>
        <dbReference type="SAM" id="SignalP"/>
    </source>
</evidence>
<dbReference type="EMBL" id="JAAXOQ010000018">
    <property type="protein sequence ID" value="NKY19448.1"/>
    <property type="molecule type" value="Genomic_DNA"/>
</dbReference>
<dbReference type="PANTHER" id="PTHR33630">
    <property type="entry name" value="CUTINASE RV1984C-RELATED-RELATED"/>
    <property type="match status" value="1"/>
</dbReference>
<evidence type="ECO:0000313" key="7">
    <source>
        <dbReference type="EMBL" id="NKY19448.1"/>
    </source>
</evidence>
<keyword evidence="2" id="KW-0719">Serine esterase</keyword>
<name>A0A846X1T6_9ACTN</name>
<comment type="similarity">
    <text evidence="1">Belongs to the cutinase family.</text>
</comment>
<dbReference type="SMART" id="SM01110">
    <property type="entry name" value="Cutinase"/>
    <property type="match status" value="1"/>
</dbReference>
<accession>A0A846X1T6</accession>
<dbReference type="GO" id="GO:0052689">
    <property type="term" value="F:carboxylic ester hydrolase activity"/>
    <property type="evidence" value="ECO:0007669"/>
    <property type="project" value="UniProtKB-KW"/>
</dbReference>
<sequence length="382" mass="38138">MTKLRLAAAALLMALAAMFGPLLGAGVASAAPSPAPAPAPAPQFFQNSSSCGATEAILMPGTTETTPTANPLEARGEMGKLGLQLQQKKPGTNVWLTPYKAEVGPFAGSTPLKQSVDGGIATATRQIQSRAKACPYTKFVLGGYSQGALGMSKICESIGQGRMPGVSSNRVSSCELIGNPARGVANKNSSGPLAPGAGVLGNGLDYGDLKNSVYETCLTGDTYCSFLNQQVASGLGGGQGSNSPGAQIMSIPKVPWAGSNGLPQTLADSLGSLAPLAFGADNPHVRYSVGPNSPISQVTDRVATGRQAPTAGAGNGGLQIPGLVPGQTTSTQTGVPFAQPNPSAGQKPAGSGIALPQPSGSGQLQVDGQAVGNTVGTIFGLK</sequence>
<keyword evidence="3" id="KW-0378">Hydrolase</keyword>
<dbReference type="RefSeq" id="WP_168546445.1">
    <property type="nucleotide sequence ID" value="NZ_BAAAKS010000044.1"/>
</dbReference>
<feature type="chain" id="PRO_5032646274" evidence="6">
    <location>
        <begin position="31"/>
        <end position="382"/>
    </location>
</feature>
<evidence type="ECO:0000256" key="1">
    <source>
        <dbReference type="ARBA" id="ARBA00007534"/>
    </source>
</evidence>
<dbReference type="InterPro" id="IPR029058">
    <property type="entry name" value="AB_hydrolase_fold"/>
</dbReference>
<protein>
    <submittedName>
        <fullName evidence="7">Cutinase family protein</fullName>
    </submittedName>
</protein>
<dbReference type="SUPFAM" id="SSF53474">
    <property type="entry name" value="alpha/beta-Hydrolases"/>
    <property type="match status" value="1"/>
</dbReference>
<evidence type="ECO:0000256" key="2">
    <source>
        <dbReference type="ARBA" id="ARBA00022487"/>
    </source>
</evidence>
<reference evidence="7 8" key="1">
    <citation type="submission" date="2020-04" db="EMBL/GenBank/DDBJ databases">
        <title>MicrobeNet Type strains.</title>
        <authorList>
            <person name="Nicholson A.C."/>
        </authorList>
    </citation>
    <scope>NUCLEOTIDE SEQUENCE [LARGE SCALE GENOMIC DNA]</scope>
    <source>
        <strain evidence="7 8">DSM 44113</strain>
    </source>
</reference>
<comment type="caution">
    <text evidence="7">The sequence shown here is derived from an EMBL/GenBank/DDBJ whole genome shotgun (WGS) entry which is preliminary data.</text>
</comment>
<evidence type="ECO:0000256" key="3">
    <source>
        <dbReference type="ARBA" id="ARBA00022801"/>
    </source>
</evidence>
<dbReference type="PANTHER" id="PTHR33630:SF9">
    <property type="entry name" value="CUTINASE 4"/>
    <property type="match status" value="1"/>
</dbReference>
<dbReference type="Gene3D" id="3.40.50.1820">
    <property type="entry name" value="alpha/beta hydrolase"/>
    <property type="match status" value="1"/>
</dbReference>
<keyword evidence="4" id="KW-1015">Disulfide bond</keyword>
<dbReference type="InterPro" id="IPR000675">
    <property type="entry name" value="Cutinase/axe"/>
</dbReference>
<proteinExistence type="inferred from homology"/>